<evidence type="ECO:0000313" key="2">
    <source>
        <dbReference type="EMBL" id="RWR10488.1"/>
    </source>
</evidence>
<organism evidence="2 3">
    <name type="scientific">Paenirhodobacter populi</name>
    <dbReference type="NCBI Taxonomy" id="2306993"/>
    <lineage>
        <taxon>Bacteria</taxon>
        <taxon>Pseudomonadati</taxon>
        <taxon>Pseudomonadota</taxon>
        <taxon>Alphaproteobacteria</taxon>
        <taxon>Rhodobacterales</taxon>
        <taxon>Rhodobacter group</taxon>
        <taxon>Paenirhodobacter</taxon>
    </lineage>
</organism>
<keyword evidence="1" id="KW-0812">Transmembrane</keyword>
<dbReference type="AlphaFoldDB" id="A0A443IS60"/>
<keyword evidence="3" id="KW-1185">Reference proteome</keyword>
<proteinExistence type="predicted"/>
<gene>
    <name evidence="2" type="ORF">D2T33_12600</name>
</gene>
<name>A0A443IS60_9RHOB</name>
<feature type="transmembrane region" description="Helical" evidence="1">
    <location>
        <begin position="94"/>
        <end position="117"/>
    </location>
</feature>
<reference evidence="2 3" key="1">
    <citation type="submission" date="2019-01" db="EMBL/GenBank/DDBJ databases">
        <title>Sinorhodobacter populi sp. nov. isolated from the symptomatic bark tissue of Populus euramericana canker.</title>
        <authorList>
            <person name="Xu G."/>
        </authorList>
    </citation>
    <scope>NUCLEOTIDE SEQUENCE [LARGE SCALE GENOMIC DNA]</scope>
    <source>
        <strain evidence="2 3">2D-5</strain>
    </source>
</reference>
<sequence>MQATGIQQMTAQVFRLMGERLGAHGATLADRLASRGGSLPAKVRRAAEVLAQAEQMAASPKLARQLNTDEIARAHRTCVKYLKRLGSGERARSLALNVAATLVLGLVILAAGIITVLRLRGFV</sequence>
<protein>
    <recommendedName>
        <fullName evidence="4">Transmembrane protein</fullName>
    </recommendedName>
</protein>
<accession>A0A443IS60</accession>
<evidence type="ECO:0000313" key="3">
    <source>
        <dbReference type="Proteomes" id="UP000285710"/>
    </source>
</evidence>
<evidence type="ECO:0008006" key="4">
    <source>
        <dbReference type="Google" id="ProtNLM"/>
    </source>
</evidence>
<dbReference type="Proteomes" id="UP000285710">
    <property type="component" value="Unassembled WGS sequence"/>
</dbReference>
<keyword evidence="1" id="KW-0472">Membrane</keyword>
<evidence type="ECO:0000256" key="1">
    <source>
        <dbReference type="SAM" id="Phobius"/>
    </source>
</evidence>
<comment type="caution">
    <text evidence="2">The sequence shown here is derived from an EMBL/GenBank/DDBJ whole genome shotgun (WGS) entry which is preliminary data.</text>
</comment>
<dbReference type="EMBL" id="SAUW01000012">
    <property type="protein sequence ID" value="RWR10488.1"/>
    <property type="molecule type" value="Genomic_DNA"/>
</dbReference>
<dbReference type="RefSeq" id="WP_128270006.1">
    <property type="nucleotide sequence ID" value="NZ_SAUW01000012.1"/>
</dbReference>
<keyword evidence="1" id="KW-1133">Transmembrane helix</keyword>
<reference evidence="2 3" key="2">
    <citation type="submission" date="2019-01" db="EMBL/GenBank/DDBJ databases">
        <authorList>
            <person name="Li Y."/>
        </authorList>
    </citation>
    <scope>NUCLEOTIDE SEQUENCE [LARGE SCALE GENOMIC DNA]</scope>
    <source>
        <strain evidence="2 3">2D-5</strain>
    </source>
</reference>